<sequence length="44" mass="4895">MVLSKMLGCAVFFIASVLPLVAPYPAVISNEFKFTNKYHVDYGL</sequence>
<comment type="caution">
    <text evidence="1">The sequence shown here is derived from an EMBL/GenBank/DDBJ whole genome shotgun (WGS) entry which is preliminary data.</text>
</comment>
<evidence type="ECO:0000313" key="1">
    <source>
        <dbReference type="EMBL" id="KOH42725.1"/>
    </source>
</evidence>
<gene>
    <name evidence="1" type="ORF">NC99_44510</name>
</gene>
<dbReference type="Proteomes" id="UP000036958">
    <property type="component" value="Unassembled WGS sequence"/>
</dbReference>
<dbReference type="STRING" id="1409788.NC99_44510"/>
<name>A0A0L8V2K8_9BACT</name>
<proteinExistence type="predicted"/>
<organism evidence="1 2">
    <name type="scientific">Sunxiuqinia dokdonensis</name>
    <dbReference type="NCBI Taxonomy" id="1409788"/>
    <lineage>
        <taxon>Bacteria</taxon>
        <taxon>Pseudomonadati</taxon>
        <taxon>Bacteroidota</taxon>
        <taxon>Bacteroidia</taxon>
        <taxon>Marinilabiliales</taxon>
        <taxon>Prolixibacteraceae</taxon>
        <taxon>Sunxiuqinia</taxon>
    </lineage>
</organism>
<reference evidence="2" key="1">
    <citation type="submission" date="2015-07" db="EMBL/GenBank/DDBJ databases">
        <title>Genome sequencing of Sunxiuqinia dokdonensis strain SK.</title>
        <authorList>
            <person name="Ahn S."/>
            <person name="Kim B.-C."/>
        </authorList>
    </citation>
    <scope>NUCLEOTIDE SEQUENCE [LARGE SCALE GENOMIC DNA]</scope>
    <source>
        <strain evidence="2">SK</strain>
    </source>
</reference>
<protein>
    <submittedName>
        <fullName evidence="1">Uncharacterized protein</fullName>
    </submittedName>
</protein>
<keyword evidence="2" id="KW-1185">Reference proteome</keyword>
<dbReference type="EMBL" id="LGIA01000214">
    <property type="protein sequence ID" value="KOH42725.1"/>
    <property type="molecule type" value="Genomic_DNA"/>
</dbReference>
<accession>A0A0L8V2K8</accession>
<dbReference type="AlphaFoldDB" id="A0A0L8V2K8"/>
<evidence type="ECO:0000313" key="2">
    <source>
        <dbReference type="Proteomes" id="UP000036958"/>
    </source>
</evidence>